<comment type="caution">
    <text evidence="6">The sequence shown here is derived from an EMBL/GenBank/DDBJ whole genome shotgun (WGS) entry which is preliminary data.</text>
</comment>
<dbReference type="PROSITE" id="PS50966">
    <property type="entry name" value="ZF_SWIM"/>
    <property type="match status" value="1"/>
</dbReference>
<evidence type="ECO:0000256" key="1">
    <source>
        <dbReference type="ARBA" id="ARBA00022723"/>
    </source>
</evidence>
<evidence type="ECO:0000313" key="7">
    <source>
        <dbReference type="Proteomes" id="UP000257109"/>
    </source>
</evidence>
<organism evidence="6 7">
    <name type="scientific">Mucuna pruriens</name>
    <name type="common">Velvet bean</name>
    <name type="synonym">Dolichos pruriens</name>
    <dbReference type="NCBI Taxonomy" id="157652"/>
    <lineage>
        <taxon>Eukaryota</taxon>
        <taxon>Viridiplantae</taxon>
        <taxon>Streptophyta</taxon>
        <taxon>Embryophyta</taxon>
        <taxon>Tracheophyta</taxon>
        <taxon>Spermatophyta</taxon>
        <taxon>Magnoliopsida</taxon>
        <taxon>eudicotyledons</taxon>
        <taxon>Gunneridae</taxon>
        <taxon>Pentapetalae</taxon>
        <taxon>rosids</taxon>
        <taxon>fabids</taxon>
        <taxon>Fabales</taxon>
        <taxon>Fabaceae</taxon>
        <taxon>Papilionoideae</taxon>
        <taxon>50 kb inversion clade</taxon>
        <taxon>NPAAA clade</taxon>
        <taxon>indigoferoid/millettioid clade</taxon>
        <taxon>Phaseoleae</taxon>
        <taxon>Mucuna</taxon>
    </lineage>
</organism>
<gene>
    <name evidence="6" type="ORF">CR513_32932</name>
</gene>
<dbReference type="SMART" id="SM00575">
    <property type="entry name" value="ZnF_PMZ"/>
    <property type="match status" value="1"/>
</dbReference>
<keyword evidence="7" id="KW-1185">Reference proteome</keyword>
<evidence type="ECO:0000259" key="5">
    <source>
        <dbReference type="PROSITE" id="PS50966"/>
    </source>
</evidence>
<dbReference type="InterPro" id="IPR006564">
    <property type="entry name" value="Znf_PMZ"/>
</dbReference>
<dbReference type="AlphaFoldDB" id="A0A371G5H5"/>
<evidence type="ECO:0000256" key="2">
    <source>
        <dbReference type="ARBA" id="ARBA00022771"/>
    </source>
</evidence>
<dbReference type="InterPro" id="IPR007527">
    <property type="entry name" value="Znf_SWIM"/>
</dbReference>
<feature type="domain" description="SWIM-type" evidence="5">
    <location>
        <begin position="118"/>
        <end position="150"/>
    </location>
</feature>
<dbReference type="STRING" id="157652.A0A371G5H5"/>
<dbReference type="PANTHER" id="PTHR31973">
    <property type="entry name" value="POLYPROTEIN, PUTATIVE-RELATED"/>
    <property type="match status" value="1"/>
</dbReference>
<evidence type="ECO:0000256" key="4">
    <source>
        <dbReference type="PROSITE-ProRule" id="PRU00325"/>
    </source>
</evidence>
<dbReference type="Proteomes" id="UP000257109">
    <property type="component" value="Unassembled WGS sequence"/>
</dbReference>
<keyword evidence="2 4" id="KW-0863">Zinc-finger</keyword>
<evidence type="ECO:0000256" key="3">
    <source>
        <dbReference type="ARBA" id="ARBA00022833"/>
    </source>
</evidence>
<protein>
    <recommendedName>
        <fullName evidence="5">SWIM-type domain-containing protein</fullName>
    </recommendedName>
</protein>
<reference evidence="6" key="1">
    <citation type="submission" date="2018-05" db="EMBL/GenBank/DDBJ databases">
        <title>Draft genome of Mucuna pruriens seed.</title>
        <authorList>
            <person name="Nnadi N.E."/>
            <person name="Vos R."/>
            <person name="Hasami M.H."/>
            <person name="Devisetty U.K."/>
            <person name="Aguiy J.C."/>
        </authorList>
    </citation>
    <scope>NUCLEOTIDE SEQUENCE [LARGE SCALE GENOMIC DNA]</scope>
    <source>
        <strain evidence="6">JCA_2017</strain>
    </source>
</reference>
<name>A0A371G5H5_MUCPR</name>
<dbReference type="Pfam" id="PF04434">
    <property type="entry name" value="SWIM"/>
    <property type="match status" value="1"/>
</dbReference>
<dbReference type="EMBL" id="QJKJ01006692">
    <property type="protein sequence ID" value="RDX85819.1"/>
    <property type="molecule type" value="Genomic_DNA"/>
</dbReference>
<accession>A0A371G5H5</accession>
<feature type="non-terminal residue" evidence="6">
    <location>
        <position position="1"/>
    </location>
</feature>
<evidence type="ECO:0000313" key="6">
    <source>
        <dbReference type="EMBL" id="RDX85819.1"/>
    </source>
</evidence>
<proteinExistence type="predicted"/>
<dbReference type="PANTHER" id="PTHR31973:SF187">
    <property type="entry name" value="MUTATOR TRANSPOSASE MUDRA PROTEIN"/>
    <property type="match status" value="1"/>
</dbReference>
<dbReference type="OrthoDB" id="1431253at2759"/>
<sequence>MKEIKSVNVNALKHLIKILSSKSQFTPNPNCDILLNNMCEAFNSVIVDARGKSIVTMVYLMERWATNKQKIASFEASILPKIKKKLEKESEVNNYWIISLSWEKLFEVKHLNFFGDKFTINLDSQECSCRKWMLTSIPCCHVTFYMKFMNLDPNEYILAYFQMKTCEVFYQYLFYPINGEHLRQKKWCNDVLLPLIKKMQGRPKKR</sequence>
<keyword evidence="3" id="KW-0862">Zinc</keyword>
<keyword evidence="1" id="KW-0479">Metal-binding</keyword>
<dbReference type="GO" id="GO:0008270">
    <property type="term" value="F:zinc ion binding"/>
    <property type="evidence" value="ECO:0007669"/>
    <property type="project" value="UniProtKB-KW"/>
</dbReference>